<feature type="compositionally biased region" description="Basic and acidic residues" evidence="1">
    <location>
        <begin position="571"/>
        <end position="584"/>
    </location>
</feature>
<dbReference type="Proteomes" id="UP000807769">
    <property type="component" value="Unassembled WGS sequence"/>
</dbReference>
<dbReference type="GeneID" id="64629133"/>
<dbReference type="InterPro" id="IPR018564">
    <property type="entry name" value="Repl_chkpnt_MRC1_dom"/>
</dbReference>
<feature type="compositionally biased region" description="Basic and acidic residues" evidence="1">
    <location>
        <begin position="47"/>
        <end position="68"/>
    </location>
</feature>
<feature type="compositionally biased region" description="Basic and acidic residues" evidence="1">
    <location>
        <begin position="422"/>
        <end position="436"/>
    </location>
</feature>
<feature type="region of interest" description="Disordered" evidence="1">
    <location>
        <begin position="1178"/>
        <end position="1205"/>
    </location>
</feature>
<feature type="compositionally biased region" description="Polar residues" evidence="1">
    <location>
        <begin position="1384"/>
        <end position="1398"/>
    </location>
</feature>
<feature type="compositionally biased region" description="Basic and acidic residues" evidence="1">
    <location>
        <begin position="28"/>
        <end position="38"/>
    </location>
</feature>
<feature type="compositionally biased region" description="Acidic residues" evidence="1">
    <location>
        <begin position="1183"/>
        <end position="1194"/>
    </location>
</feature>
<feature type="compositionally biased region" description="Polar residues" evidence="1">
    <location>
        <begin position="828"/>
        <end position="839"/>
    </location>
</feature>
<proteinExistence type="predicted"/>
<reference evidence="3" key="1">
    <citation type="journal article" date="2020" name="New Phytol.">
        <title>Comparative genomics reveals dynamic genome evolution in host specialist ectomycorrhizal fungi.</title>
        <authorList>
            <person name="Lofgren L.A."/>
            <person name="Nguyen N.H."/>
            <person name="Vilgalys R."/>
            <person name="Ruytinx J."/>
            <person name="Liao H.L."/>
            <person name="Branco S."/>
            <person name="Kuo A."/>
            <person name="LaButti K."/>
            <person name="Lipzen A."/>
            <person name="Andreopoulos W."/>
            <person name="Pangilinan J."/>
            <person name="Riley R."/>
            <person name="Hundley H."/>
            <person name="Na H."/>
            <person name="Barry K."/>
            <person name="Grigoriev I.V."/>
            <person name="Stajich J.E."/>
            <person name="Kennedy P.G."/>
        </authorList>
    </citation>
    <scope>NUCLEOTIDE SEQUENCE</scope>
    <source>
        <strain evidence="3">MN1</strain>
    </source>
</reference>
<feature type="region of interest" description="Disordered" evidence="1">
    <location>
        <begin position="571"/>
        <end position="863"/>
    </location>
</feature>
<sequence length="1423" mass="157622">MSAMDVDQIYPKSSPVKPIKRAPVTYGRRRDTQPEIRDSSVTLADHNSPRVESEPLGGKESESSHELALDTLQSSQPSSTTYTNDNGMVDASPKHQFGWRAQLKALDEAFDNDQEPLTQPRVAERSSSSPPFQIKSLMWMPRPLSPVPQNSDGLSDGTLLPHTNDPAASPVNESLEDSPIISRKVRRSRNCVDSDSEREESKNSSSVSPVHHPINTPLLRSPPTPSTSELEMPLTRPKVNKGKGKAPARDVPPLRFESESVSTSAPSKKGSKSRRKDESVRPKTKAPTKKDLRETVLESSRITASKNVQVARTQQQRHTVHRLFELVKDEALRKEKKQPEPPSDPISIFSSPSVPPAAEARKKITQDASSFGVPGSLLGSPTIVRPRAQTPPRNPPRRATSQPRSVPSDSSDEEMPNLTDLLRQEQAKRKEADDKRALAELKQRALQDAARRLSEAGDSDDDLEIVDNSMHVTAQEEAAKRKADKLQHLTPSKGKARQLALSRKSIPGPSGSRAKSFAQVNMSEYLRESAMSSFDRKGRGKDTKVPLTAQQLNRALMQKAEASKLAMIQQREEEWKRRGGRVLEEPVEAGENASFRDRLDVYVQKGLELAERDDSTVGDMEVDDTDEDDADYAPEERGSASPEPIDSDGEGGSDQENQSGPDVNDGASASQQTDVEDEERQVHRRNLRRPLMVASDEEDDTPRILVPDSSMQDLASDAMVTRSSESDQTEDENDKENSQKLMYDRSEDKENKAVVRHSPSFARPPLGSRPGSLLDIEDAVHTRSSSSTSLGGFGGPSDSPEQDLRAPLKEIAQDDSFSGSPSSKSPFTTRLLQSTSKHPTSPPGESFSDIEDEENMVKGFEPRTLLPSFSETLSKNSPASFVLQDPLANGGGFSQFFSDEKDEGSSFKEGDCNELALSLDVGLEPALEVSSTLRRKADNIFEKEQEYVVEIANDQQKQDNNPEWYITENGFLTQTSGPHAEQYRIKSFQRSPLPASQTLMGDLIPSSSERAPLQTLSFKAREESPDVRPLLHRLRRRSSSPLERKTAVQDDGSLLPPLLISQLPKRNAFDVLGGHPKSNAPKRKLEKSEFVAAEAEESDEDELIGFGPIQKDDDEEAEDDDDEKIVEGLVDDAVMDVETERADLVQEKFREHEDEDDKKLEKLHQDAIDGKFRMKRRDRGIGFEEDSDDDEEDENNRRIRRGMNKKRKIDGDTLEDLGRNQETKAFYDAYQHDLIDDDLEFAHLQTDARTVSEDEDGETGEMVSIEDLNAELREAAKKRETLEALDPEDTSWIDGVDEENDNHVPVKVMAERSNNAPAKRPALPHTDFGLERPNRILENDKEKTKLRSWARGQGDGNQGTGRSVVGAAITGHAKAKVKTGGGSLRTTQAATGSNSVSSAPVPRKLEKGRSMLSSVSDRSSRFA</sequence>
<feature type="compositionally biased region" description="Polar residues" evidence="1">
    <location>
        <begin position="399"/>
        <end position="409"/>
    </location>
</feature>
<comment type="caution">
    <text evidence="3">The sequence shown here is derived from an EMBL/GenBank/DDBJ whole genome shotgun (WGS) entry which is preliminary data.</text>
</comment>
<feature type="compositionally biased region" description="Acidic residues" evidence="1">
    <location>
        <begin position="1094"/>
        <end position="1103"/>
    </location>
</feature>
<feature type="region of interest" description="Disordered" evidence="1">
    <location>
        <begin position="1"/>
        <end position="300"/>
    </location>
</feature>
<feature type="compositionally biased region" description="Basic and acidic residues" evidence="1">
    <location>
        <begin position="802"/>
        <end position="812"/>
    </location>
</feature>
<feature type="compositionally biased region" description="Polar residues" evidence="1">
    <location>
        <begin position="71"/>
        <end position="86"/>
    </location>
</feature>
<gene>
    <name evidence="3" type="ORF">BJ212DRAFT_1340640</name>
</gene>
<dbReference type="RefSeq" id="XP_041195803.1">
    <property type="nucleotide sequence ID" value="XM_041335116.1"/>
</dbReference>
<feature type="region of interest" description="Disordered" evidence="1">
    <location>
        <begin position="1072"/>
        <end position="1122"/>
    </location>
</feature>
<feature type="compositionally biased region" description="Acidic residues" evidence="1">
    <location>
        <begin position="1112"/>
        <end position="1122"/>
    </location>
</feature>
<evidence type="ECO:0000313" key="4">
    <source>
        <dbReference type="Proteomes" id="UP000807769"/>
    </source>
</evidence>
<organism evidence="3 4">
    <name type="scientific">Suillus subaureus</name>
    <dbReference type="NCBI Taxonomy" id="48587"/>
    <lineage>
        <taxon>Eukaryota</taxon>
        <taxon>Fungi</taxon>
        <taxon>Dikarya</taxon>
        <taxon>Basidiomycota</taxon>
        <taxon>Agaricomycotina</taxon>
        <taxon>Agaricomycetes</taxon>
        <taxon>Agaricomycetidae</taxon>
        <taxon>Boletales</taxon>
        <taxon>Suillineae</taxon>
        <taxon>Suillaceae</taxon>
        <taxon>Suillus</taxon>
    </lineage>
</organism>
<feature type="region of interest" description="Disordered" evidence="1">
    <location>
        <begin position="478"/>
        <end position="516"/>
    </location>
</feature>
<feature type="compositionally biased region" description="Polar residues" evidence="1">
    <location>
        <begin position="654"/>
        <end position="673"/>
    </location>
</feature>
<feature type="compositionally biased region" description="Low complexity" evidence="1">
    <location>
        <begin position="816"/>
        <end position="827"/>
    </location>
</feature>
<protein>
    <submittedName>
        <fullName evidence="3">MRC1-like domain-containing protein</fullName>
    </submittedName>
</protein>
<feature type="region of interest" description="Disordered" evidence="1">
    <location>
        <begin position="1311"/>
        <end position="1423"/>
    </location>
</feature>
<feature type="compositionally biased region" description="Basic and acidic residues" evidence="1">
    <location>
        <begin position="735"/>
        <end position="753"/>
    </location>
</feature>
<dbReference type="EMBL" id="JABBWG010000008">
    <property type="protein sequence ID" value="KAG1820532.1"/>
    <property type="molecule type" value="Genomic_DNA"/>
</dbReference>
<dbReference type="Pfam" id="PF09444">
    <property type="entry name" value="MRC1"/>
    <property type="match status" value="1"/>
</dbReference>
<feature type="domain" description="DNA replication checkpoint mediator MRC1" evidence="2">
    <location>
        <begin position="1084"/>
        <end position="1228"/>
    </location>
</feature>
<feature type="compositionally biased region" description="Basic and acidic residues" evidence="1">
    <location>
        <begin position="1328"/>
        <end position="1345"/>
    </location>
</feature>
<evidence type="ECO:0000256" key="1">
    <source>
        <dbReference type="SAM" id="MobiDB-lite"/>
    </source>
</evidence>
<feature type="compositionally biased region" description="Acidic residues" evidence="1">
    <location>
        <begin position="620"/>
        <end position="633"/>
    </location>
</feature>
<evidence type="ECO:0000313" key="3">
    <source>
        <dbReference type="EMBL" id="KAG1820532.1"/>
    </source>
</evidence>
<accession>A0A9P7JG39</accession>
<dbReference type="OrthoDB" id="3361281at2759"/>
<keyword evidence="4" id="KW-1185">Reference proteome</keyword>
<feature type="region of interest" description="Disordered" evidence="1">
    <location>
        <begin position="331"/>
        <end position="436"/>
    </location>
</feature>
<feature type="compositionally biased region" description="Basic and acidic residues" evidence="1">
    <location>
        <begin position="478"/>
        <end position="487"/>
    </location>
</feature>
<evidence type="ECO:0000259" key="2">
    <source>
        <dbReference type="Pfam" id="PF09444"/>
    </source>
</evidence>
<name>A0A9P7JG39_9AGAM</name>